<accession>A0A1B6NWS7</accession>
<dbReference type="EMBL" id="AYSL01000327">
    <property type="protein sequence ID" value="KTF07808.1"/>
    <property type="molecule type" value="Genomic_DNA"/>
</dbReference>
<evidence type="ECO:0000313" key="1">
    <source>
        <dbReference type="EMBL" id="KTF07808.1"/>
    </source>
</evidence>
<protein>
    <submittedName>
        <fullName evidence="1">Uncharacterized protein</fullName>
    </submittedName>
</protein>
<gene>
    <name evidence="1" type="ORF">MGSAQ_000697</name>
</gene>
<reference evidence="1" key="1">
    <citation type="submission" date="2013-11" db="EMBL/GenBank/DDBJ databases">
        <title>Microbial diversity, functional groups and degradation webs in Northern and Southern Mediterranean and Red Sea marine crude oil polluted sites.</title>
        <authorList>
            <person name="Daffonchio D."/>
            <person name="Mapelli F."/>
            <person name="Ferrer M."/>
            <person name="Richter M."/>
            <person name="Cherif A."/>
            <person name="Malkawi H.I."/>
            <person name="Yakimov M.M."/>
            <person name="Abdel-Fattah Y.R."/>
            <person name="Blaghen M."/>
            <person name="Golyshin P.N."/>
            <person name="Kalogerakis N."/>
            <person name="Boon N."/>
            <person name="Magagnini M."/>
            <person name="Fava F."/>
        </authorList>
    </citation>
    <scope>NUCLEOTIDE SEQUENCE</scope>
</reference>
<sequence>MAQRPLLVYVWITSPKPRRHVLSQIMTIPIKASLRVMQEVVIIIRQCVAV</sequence>
<organism evidence="1">
    <name type="scientific">marine sediment metagenome</name>
    <dbReference type="NCBI Taxonomy" id="412755"/>
    <lineage>
        <taxon>unclassified sequences</taxon>
        <taxon>metagenomes</taxon>
        <taxon>ecological metagenomes</taxon>
    </lineage>
</organism>
<name>A0A1B6NWS7_9ZZZZ</name>
<comment type="caution">
    <text evidence="1">The sequence shown here is derived from an EMBL/GenBank/DDBJ whole genome shotgun (WGS) entry which is preliminary data.</text>
</comment>
<dbReference type="AlphaFoldDB" id="A0A1B6NWS7"/>
<proteinExistence type="predicted"/>